<dbReference type="InterPro" id="IPR003313">
    <property type="entry name" value="AraC-bd"/>
</dbReference>
<dbReference type="PROSITE" id="PS01124">
    <property type="entry name" value="HTH_ARAC_FAMILY_2"/>
    <property type="match status" value="1"/>
</dbReference>
<proteinExistence type="predicted"/>
<keyword evidence="6" id="KW-1185">Reference proteome</keyword>
<dbReference type="EMBL" id="RAPQ01000015">
    <property type="protein sequence ID" value="RKD94073.1"/>
    <property type="molecule type" value="Genomic_DNA"/>
</dbReference>
<dbReference type="SUPFAM" id="SSF51215">
    <property type="entry name" value="Regulatory protein AraC"/>
    <property type="match status" value="1"/>
</dbReference>
<dbReference type="GO" id="GO:0003700">
    <property type="term" value="F:DNA-binding transcription factor activity"/>
    <property type="evidence" value="ECO:0007669"/>
    <property type="project" value="InterPro"/>
</dbReference>
<organism evidence="5 6">
    <name type="scientific">Marinifilum flexuosum</name>
    <dbReference type="NCBI Taxonomy" id="1117708"/>
    <lineage>
        <taxon>Bacteria</taxon>
        <taxon>Pseudomonadati</taxon>
        <taxon>Bacteroidota</taxon>
        <taxon>Bacteroidia</taxon>
        <taxon>Marinilabiliales</taxon>
        <taxon>Marinifilaceae</taxon>
    </lineage>
</organism>
<dbReference type="SUPFAM" id="SSF46689">
    <property type="entry name" value="Homeodomain-like"/>
    <property type="match status" value="1"/>
</dbReference>
<sequence length="311" mass="37036">MPIKKYSLTFWLRSILQFKYMNTDIPLIECTSNRFKKDGIKILSIDDLKNRDKSERYERPHRLDFYMFVFYTEGKSKHLVDFNWHDINRNTLVYLTPGQINAFSFDNESKGFVIIFTKDYLKKQLSRIPKDAMICLFTPHLFRSAFYIPEKSNTESYIQLLFNEYNTDEPDTNNDHIVDSLYVIIFSKIEQLKTLNALYPKETDKLDTFLEFLHILETDFSKSRNADYYAKKLNITYQQLNLICKEIVNSSAKQFIDVFIITEAKRKLVNSNIKSSELAFSMGFEESTNFIKYFKKNTRLTPNQFKKRYSE</sequence>
<dbReference type="PANTHER" id="PTHR43280:SF32">
    <property type="entry name" value="TRANSCRIPTIONAL REGULATORY PROTEIN"/>
    <property type="match status" value="1"/>
</dbReference>
<dbReference type="AlphaFoldDB" id="A0A419WF40"/>
<keyword evidence="2" id="KW-0238">DNA-binding</keyword>
<dbReference type="SMART" id="SM00342">
    <property type="entry name" value="HTH_ARAC"/>
    <property type="match status" value="1"/>
</dbReference>
<evidence type="ECO:0000256" key="3">
    <source>
        <dbReference type="ARBA" id="ARBA00023163"/>
    </source>
</evidence>
<dbReference type="InterPro" id="IPR018060">
    <property type="entry name" value="HTH_AraC"/>
</dbReference>
<keyword evidence="3" id="KW-0804">Transcription</keyword>
<comment type="caution">
    <text evidence="5">The sequence shown here is derived from an EMBL/GenBank/DDBJ whole genome shotgun (WGS) entry which is preliminary data.</text>
</comment>
<evidence type="ECO:0000256" key="2">
    <source>
        <dbReference type="ARBA" id="ARBA00023125"/>
    </source>
</evidence>
<name>A0A419WF40_9BACT</name>
<protein>
    <submittedName>
        <fullName evidence="5">AraC family transcriptional regulator</fullName>
    </submittedName>
</protein>
<dbReference type="Proteomes" id="UP000284531">
    <property type="component" value="Unassembled WGS sequence"/>
</dbReference>
<accession>A0A419WF40</accession>
<reference evidence="5 6" key="1">
    <citation type="submission" date="2018-09" db="EMBL/GenBank/DDBJ databases">
        <title>Genomic Encyclopedia of Archaeal and Bacterial Type Strains, Phase II (KMG-II): from individual species to whole genera.</title>
        <authorList>
            <person name="Goeker M."/>
        </authorList>
    </citation>
    <scope>NUCLEOTIDE SEQUENCE [LARGE SCALE GENOMIC DNA]</scope>
    <source>
        <strain evidence="5 6">DSM 21950</strain>
    </source>
</reference>
<evidence type="ECO:0000256" key="1">
    <source>
        <dbReference type="ARBA" id="ARBA00023015"/>
    </source>
</evidence>
<dbReference type="InterPro" id="IPR009057">
    <property type="entry name" value="Homeodomain-like_sf"/>
</dbReference>
<dbReference type="GO" id="GO:0043565">
    <property type="term" value="F:sequence-specific DNA binding"/>
    <property type="evidence" value="ECO:0007669"/>
    <property type="project" value="InterPro"/>
</dbReference>
<evidence type="ECO:0000313" key="6">
    <source>
        <dbReference type="Proteomes" id="UP000284531"/>
    </source>
</evidence>
<feature type="domain" description="HTH araC/xylS-type" evidence="4">
    <location>
        <begin position="210"/>
        <end position="308"/>
    </location>
</feature>
<gene>
    <name evidence="5" type="ORF">BXY64_4236</name>
</gene>
<dbReference type="Pfam" id="PF02311">
    <property type="entry name" value="AraC_binding"/>
    <property type="match status" value="1"/>
</dbReference>
<dbReference type="InterPro" id="IPR037923">
    <property type="entry name" value="HTH-like"/>
</dbReference>
<evidence type="ECO:0000313" key="5">
    <source>
        <dbReference type="EMBL" id="RKD94073.1"/>
    </source>
</evidence>
<dbReference type="Gene3D" id="1.10.10.60">
    <property type="entry name" value="Homeodomain-like"/>
    <property type="match status" value="1"/>
</dbReference>
<evidence type="ECO:0000259" key="4">
    <source>
        <dbReference type="PROSITE" id="PS01124"/>
    </source>
</evidence>
<dbReference type="Pfam" id="PF12833">
    <property type="entry name" value="HTH_18"/>
    <property type="match status" value="1"/>
</dbReference>
<keyword evidence="1" id="KW-0805">Transcription regulation</keyword>
<dbReference type="PANTHER" id="PTHR43280">
    <property type="entry name" value="ARAC-FAMILY TRANSCRIPTIONAL REGULATOR"/>
    <property type="match status" value="1"/>
</dbReference>